<dbReference type="InterPro" id="IPR036388">
    <property type="entry name" value="WH-like_DNA-bd_sf"/>
</dbReference>
<dbReference type="InterPro" id="IPR043129">
    <property type="entry name" value="ATPase_NBD"/>
</dbReference>
<evidence type="ECO:0000256" key="2">
    <source>
        <dbReference type="SAM" id="MobiDB-lite"/>
    </source>
</evidence>
<reference evidence="4" key="1">
    <citation type="journal article" date="2019" name="Int. J. Syst. Evol. Microbiol.">
        <title>The Global Catalogue of Microorganisms (GCM) 10K type strain sequencing project: providing services to taxonomists for standard genome sequencing and annotation.</title>
        <authorList>
            <consortium name="The Broad Institute Genomics Platform"/>
            <consortium name="The Broad Institute Genome Sequencing Center for Infectious Disease"/>
            <person name="Wu L."/>
            <person name="Ma J."/>
        </authorList>
    </citation>
    <scope>NUCLEOTIDE SEQUENCE [LARGE SCALE GENOMIC DNA]</scope>
    <source>
        <strain evidence="4">JCM 16961</strain>
    </source>
</reference>
<comment type="caution">
    <text evidence="3">The sequence shown here is derived from an EMBL/GenBank/DDBJ whole genome shotgun (WGS) entry which is preliminary data.</text>
</comment>
<dbReference type="SUPFAM" id="SSF46785">
    <property type="entry name" value="Winged helix' DNA-binding domain"/>
    <property type="match status" value="1"/>
</dbReference>
<dbReference type="PANTHER" id="PTHR18964">
    <property type="entry name" value="ROK (REPRESSOR, ORF, KINASE) FAMILY"/>
    <property type="match status" value="1"/>
</dbReference>
<evidence type="ECO:0000256" key="1">
    <source>
        <dbReference type="ARBA" id="ARBA00006479"/>
    </source>
</evidence>
<dbReference type="InterPro" id="IPR036390">
    <property type="entry name" value="WH_DNA-bd_sf"/>
</dbReference>
<comment type="similarity">
    <text evidence="1">Belongs to the ROK (NagC/XylR) family.</text>
</comment>
<feature type="region of interest" description="Disordered" evidence="2">
    <location>
        <begin position="1"/>
        <end position="46"/>
    </location>
</feature>
<dbReference type="InterPro" id="IPR000600">
    <property type="entry name" value="ROK"/>
</dbReference>
<accession>A0ABP7DN31</accession>
<protein>
    <submittedName>
        <fullName evidence="3">ROK family transcriptional regulator</fullName>
    </submittedName>
</protein>
<sequence length="436" mass="44313">MQERASERVAARAPTGPRPVPLGRGAGGPGGTVATGSRLGSNRDSTRQHNLSAVLGLVHSTSGLSRAQLTRATGLNRSTIAALVGELVQLGLVVESDLDQTQQQGRPSIMIEPSPDALVLAVNPDVDAVNVALVGLGGRIPSPVRFNTVRPPSADEVVNIVTAVYTGMRTSLPAGRRVLGAGLAVPGLVDPADGSVIEAPQLDWRGEPLAARLAEALGLPFSAANDAVVGARAQAAFGAARDVPDFAYVFGGGSGIGGGLVTGGRLVRGATGFAGQLGHTLVRTDGALCACGSRGCLEAEVTRRALLEAADLPRGEVEDLEEIVLERLRSDGPGSAGLREVVERQAGLLGVGLRSVVNHLNPSMIVLGGFLRILARTVPDVLDGALRAGGGHGPREDVRIELAPLGTDSILLGAAELAFEPLLADPAGNAAGPAPA</sequence>
<feature type="compositionally biased region" description="Gly residues" evidence="2">
    <location>
        <begin position="24"/>
        <end position="33"/>
    </location>
</feature>
<gene>
    <name evidence="3" type="ORF">GCM10022377_21780</name>
</gene>
<keyword evidence="4" id="KW-1185">Reference proteome</keyword>
<dbReference type="PANTHER" id="PTHR18964:SF149">
    <property type="entry name" value="BIFUNCTIONAL UDP-N-ACETYLGLUCOSAMINE 2-EPIMERASE_N-ACETYLMANNOSAMINE KINASE"/>
    <property type="match status" value="1"/>
</dbReference>
<evidence type="ECO:0000313" key="4">
    <source>
        <dbReference type="Proteomes" id="UP001501536"/>
    </source>
</evidence>
<feature type="compositionally biased region" description="Basic and acidic residues" evidence="2">
    <location>
        <begin position="1"/>
        <end position="10"/>
    </location>
</feature>
<dbReference type="Pfam" id="PF00480">
    <property type="entry name" value="ROK"/>
    <property type="match status" value="1"/>
</dbReference>
<dbReference type="Gene3D" id="3.30.420.40">
    <property type="match status" value="2"/>
</dbReference>
<name>A0ABP7DN31_9MICC</name>
<organism evidence="3 4">
    <name type="scientific">Zhihengliuella alba</name>
    <dbReference type="NCBI Taxonomy" id="547018"/>
    <lineage>
        <taxon>Bacteria</taxon>
        <taxon>Bacillati</taxon>
        <taxon>Actinomycetota</taxon>
        <taxon>Actinomycetes</taxon>
        <taxon>Micrococcales</taxon>
        <taxon>Micrococcaceae</taxon>
        <taxon>Zhihengliuella</taxon>
    </lineage>
</organism>
<dbReference type="RefSeq" id="WP_344884278.1">
    <property type="nucleotide sequence ID" value="NZ_BAABCJ010000005.1"/>
</dbReference>
<dbReference type="SUPFAM" id="SSF53067">
    <property type="entry name" value="Actin-like ATPase domain"/>
    <property type="match status" value="1"/>
</dbReference>
<proteinExistence type="inferred from homology"/>
<dbReference type="Proteomes" id="UP001501536">
    <property type="component" value="Unassembled WGS sequence"/>
</dbReference>
<dbReference type="EMBL" id="BAABCJ010000005">
    <property type="protein sequence ID" value="GAA3707605.1"/>
    <property type="molecule type" value="Genomic_DNA"/>
</dbReference>
<evidence type="ECO:0000313" key="3">
    <source>
        <dbReference type="EMBL" id="GAA3707605.1"/>
    </source>
</evidence>
<dbReference type="Gene3D" id="1.10.10.10">
    <property type="entry name" value="Winged helix-like DNA-binding domain superfamily/Winged helix DNA-binding domain"/>
    <property type="match status" value="1"/>
</dbReference>